<name>J3MT88_ORYBR</name>
<protein>
    <submittedName>
        <fullName evidence="1">Uncharacterized protein</fullName>
    </submittedName>
</protein>
<evidence type="ECO:0000313" key="2">
    <source>
        <dbReference type="Proteomes" id="UP000006038"/>
    </source>
</evidence>
<proteinExistence type="predicted"/>
<keyword evidence="2" id="KW-1185">Reference proteome</keyword>
<accession>J3MT88</accession>
<dbReference type="Gramene" id="OB08G23180.1">
    <property type="protein sequence ID" value="OB08G23180.1"/>
    <property type="gene ID" value="OB08G23180"/>
</dbReference>
<sequence>MDDLCICSIQMHEDRHTILFGLGDRSVPVKRQGCYLDFFHVTCQHHACLHLAGPESALRQHMIE</sequence>
<dbReference type="AlphaFoldDB" id="J3MT88"/>
<evidence type="ECO:0000313" key="1">
    <source>
        <dbReference type="EnsemblPlants" id="OB08G23180.1"/>
    </source>
</evidence>
<dbReference type="Proteomes" id="UP000006038">
    <property type="component" value="Chromosome 8"/>
</dbReference>
<reference evidence="1" key="2">
    <citation type="submission" date="2013-04" db="UniProtKB">
        <authorList>
            <consortium name="EnsemblPlants"/>
        </authorList>
    </citation>
    <scope>IDENTIFICATION</scope>
</reference>
<dbReference type="EnsemblPlants" id="OB08G23180.1">
    <property type="protein sequence ID" value="OB08G23180.1"/>
    <property type="gene ID" value="OB08G23180"/>
</dbReference>
<reference evidence="1" key="1">
    <citation type="journal article" date="2013" name="Nat. Commun.">
        <title>Whole-genome sequencing of Oryza brachyantha reveals mechanisms underlying Oryza genome evolution.</title>
        <authorList>
            <person name="Chen J."/>
            <person name="Huang Q."/>
            <person name="Gao D."/>
            <person name="Wang J."/>
            <person name="Lang Y."/>
            <person name="Liu T."/>
            <person name="Li B."/>
            <person name="Bai Z."/>
            <person name="Luis Goicoechea J."/>
            <person name="Liang C."/>
            <person name="Chen C."/>
            <person name="Zhang W."/>
            <person name="Sun S."/>
            <person name="Liao Y."/>
            <person name="Zhang X."/>
            <person name="Yang L."/>
            <person name="Song C."/>
            <person name="Wang M."/>
            <person name="Shi J."/>
            <person name="Liu G."/>
            <person name="Liu J."/>
            <person name="Zhou H."/>
            <person name="Zhou W."/>
            <person name="Yu Q."/>
            <person name="An N."/>
            <person name="Chen Y."/>
            <person name="Cai Q."/>
            <person name="Wang B."/>
            <person name="Liu B."/>
            <person name="Min J."/>
            <person name="Huang Y."/>
            <person name="Wu H."/>
            <person name="Li Z."/>
            <person name="Zhang Y."/>
            <person name="Yin Y."/>
            <person name="Song W."/>
            <person name="Jiang J."/>
            <person name="Jackson S.A."/>
            <person name="Wing R.A."/>
            <person name="Wang J."/>
            <person name="Chen M."/>
        </authorList>
    </citation>
    <scope>NUCLEOTIDE SEQUENCE [LARGE SCALE GENOMIC DNA]</scope>
    <source>
        <strain evidence="1">cv. IRGC 101232</strain>
    </source>
</reference>
<dbReference type="HOGENOM" id="CLU_2871256_0_0_1"/>
<organism evidence="1">
    <name type="scientific">Oryza brachyantha</name>
    <name type="common">malo sina</name>
    <dbReference type="NCBI Taxonomy" id="4533"/>
    <lineage>
        <taxon>Eukaryota</taxon>
        <taxon>Viridiplantae</taxon>
        <taxon>Streptophyta</taxon>
        <taxon>Embryophyta</taxon>
        <taxon>Tracheophyta</taxon>
        <taxon>Spermatophyta</taxon>
        <taxon>Magnoliopsida</taxon>
        <taxon>Liliopsida</taxon>
        <taxon>Poales</taxon>
        <taxon>Poaceae</taxon>
        <taxon>BOP clade</taxon>
        <taxon>Oryzoideae</taxon>
        <taxon>Oryzeae</taxon>
        <taxon>Oryzinae</taxon>
        <taxon>Oryza</taxon>
    </lineage>
</organism>